<evidence type="ECO:0000313" key="4">
    <source>
        <dbReference type="EMBL" id="CCD24992.1"/>
    </source>
</evidence>
<evidence type="ECO:0000256" key="2">
    <source>
        <dbReference type="SAM" id="Phobius"/>
    </source>
</evidence>
<keyword evidence="2" id="KW-0472">Membrane</keyword>
<dbReference type="GeneID" id="11498882"/>
<feature type="compositionally biased region" description="Low complexity" evidence="1">
    <location>
        <begin position="119"/>
        <end position="129"/>
    </location>
</feature>
<dbReference type="RefSeq" id="XP_003670235.1">
    <property type="nucleotide sequence ID" value="XM_003670187.1"/>
</dbReference>
<keyword evidence="3" id="KW-0732">Signal</keyword>
<feature type="signal peptide" evidence="3">
    <location>
        <begin position="1"/>
        <end position="19"/>
    </location>
</feature>
<feature type="chain" id="PRO_5003411330" evidence="3">
    <location>
        <begin position="20"/>
        <end position="178"/>
    </location>
</feature>
<evidence type="ECO:0000256" key="1">
    <source>
        <dbReference type="SAM" id="MobiDB-lite"/>
    </source>
</evidence>
<evidence type="ECO:0000256" key="3">
    <source>
        <dbReference type="SAM" id="SignalP"/>
    </source>
</evidence>
<reference evidence="4 5" key="1">
    <citation type="journal article" date="2011" name="Proc. Natl. Acad. Sci. U.S.A.">
        <title>Evolutionary erosion of yeast sex chromosomes by mating-type switching accidents.</title>
        <authorList>
            <person name="Gordon J.L."/>
            <person name="Armisen D."/>
            <person name="Proux-Wera E."/>
            <person name="Oheigeartaigh S.S."/>
            <person name="Byrne K.P."/>
            <person name="Wolfe K.H."/>
        </authorList>
    </citation>
    <scope>NUCLEOTIDE SEQUENCE [LARGE SCALE GENOMIC DNA]</scope>
    <source>
        <strain evidence="5">ATCC 10597 / BCRC 20456 / CBS 421 / NBRC 0211 / NRRL Y-12639</strain>
    </source>
</reference>
<keyword evidence="5" id="KW-1185">Reference proteome</keyword>
<dbReference type="EMBL" id="HE580271">
    <property type="protein sequence ID" value="CCD24992.1"/>
    <property type="molecule type" value="Genomic_DNA"/>
</dbReference>
<organism evidence="4 5">
    <name type="scientific">Naumovozyma dairenensis (strain ATCC 10597 / BCRC 20456 / CBS 421 / NBRC 0211 / NRRL Y-12639)</name>
    <name type="common">Saccharomyces dairenensis</name>
    <dbReference type="NCBI Taxonomy" id="1071378"/>
    <lineage>
        <taxon>Eukaryota</taxon>
        <taxon>Fungi</taxon>
        <taxon>Dikarya</taxon>
        <taxon>Ascomycota</taxon>
        <taxon>Saccharomycotina</taxon>
        <taxon>Saccharomycetes</taxon>
        <taxon>Saccharomycetales</taxon>
        <taxon>Saccharomycetaceae</taxon>
        <taxon>Naumovozyma</taxon>
    </lineage>
</organism>
<evidence type="ECO:0000313" key="5">
    <source>
        <dbReference type="Proteomes" id="UP000000689"/>
    </source>
</evidence>
<proteinExistence type="predicted"/>
<dbReference type="AlphaFoldDB" id="G0WB72"/>
<dbReference type="OMA" id="PTSTYTM"/>
<accession>G0WB72</accession>
<keyword evidence="2" id="KW-1133">Transmembrane helix</keyword>
<dbReference type="HOGENOM" id="CLU_1511002_0_0_1"/>
<protein>
    <submittedName>
        <fullName evidence="4">Uncharacterized protein</fullName>
    </submittedName>
</protein>
<name>G0WB72_NAUDC</name>
<keyword evidence="2" id="KW-0812">Transmembrane</keyword>
<sequence length="178" mass="19100">MKLHILLLIIQVWTMVSFAQTITLGAMEGKSDSDTSGTVYIFDQNVQSNTYLLHLPSTYNSTRTATQASLSYSEDALLSQLMDASSASSIKTSTIRGKISSEFSTNTLASSSNLEENSISSSVNSKVSSPTRENIVKHTSNANSTSTNASFSSSRGDGNIVTIPIFFTSLMGLMAFIL</sequence>
<gene>
    <name evidence="4" type="primary">NDAI0E01760</name>
    <name evidence="4" type="ordered locus">NDAI_0E01760</name>
</gene>
<dbReference type="KEGG" id="ndi:NDAI_0E01760"/>
<feature type="transmembrane region" description="Helical" evidence="2">
    <location>
        <begin position="160"/>
        <end position="177"/>
    </location>
</feature>
<feature type="compositionally biased region" description="Low complexity" evidence="1">
    <location>
        <begin position="139"/>
        <end position="154"/>
    </location>
</feature>
<dbReference type="Proteomes" id="UP000000689">
    <property type="component" value="Chromosome 5"/>
</dbReference>
<feature type="region of interest" description="Disordered" evidence="1">
    <location>
        <begin position="119"/>
        <end position="155"/>
    </location>
</feature>